<dbReference type="Gene3D" id="3.40.50.1820">
    <property type="entry name" value="alpha/beta hydrolase"/>
    <property type="match status" value="1"/>
</dbReference>
<evidence type="ECO:0000259" key="3">
    <source>
        <dbReference type="Pfam" id="PF20434"/>
    </source>
</evidence>
<keyword evidence="5" id="KW-1185">Reference proteome</keyword>
<keyword evidence="1 4" id="KW-0378">Hydrolase</keyword>
<evidence type="ECO:0000313" key="5">
    <source>
        <dbReference type="Proteomes" id="UP000279089"/>
    </source>
</evidence>
<dbReference type="Pfam" id="PF20434">
    <property type="entry name" value="BD-FAE"/>
    <property type="match status" value="1"/>
</dbReference>
<feature type="domain" description="BD-FAE-like" evidence="3">
    <location>
        <begin position="47"/>
        <end position="148"/>
    </location>
</feature>
<accession>A0A3N4MF31</accession>
<sequence length="266" mass="29943">MKHYALFLLLITSISAFSQDTATYIQKDNIPYRVGEQTDYMKERCRLDVYYPAKAENAPVVVWFHGGGITGGNKSIPAELKKQHVIVIAANYRLSPKVTSPAYIEDAAAAVAWAFKHAAALGGDTGRIYVSGHSAGAYLSCMIGLDKQWLGKYNIDANRIAALYSFSTQAITHFTVRHEKGIPDTQPVIDEYAPLYHVRADAPPLYLYTGDREMEMLGRYEENAYFARMMKLKGHKRTYLYELDGYGHGDMPRGAFPLMLKEIRKK</sequence>
<proteinExistence type="predicted"/>
<keyword evidence="2" id="KW-0732">Signal</keyword>
<dbReference type="PANTHER" id="PTHR48081">
    <property type="entry name" value="AB HYDROLASE SUPERFAMILY PROTEIN C4A8.06C"/>
    <property type="match status" value="1"/>
</dbReference>
<name>A0A3N4MF31_9BACT</name>
<feature type="chain" id="PRO_5017944513" evidence="2">
    <location>
        <begin position="19"/>
        <end position="266"/>
    </location>
</feature>
<reference evidence="5" key="1">
    <citation type="submission" date="2018-11" db="EMBL/GenBank/DDBJ databases">
        <title>Chitinophaga lutea sp.nov., isolate from arsenic contaminated soil.</title>
        <authorList>
            <person name="Zong Y."/>
        </authorList>
    </citation>
    <scope>NUCLEOTIDE SEQUENCE [LARGE SCALE GENOMIC DNA]</scope>
    <source>
        <strain evidence="5">YLT18</strain>
    </source>
</reference>
<evidence type="ECO:0000256" key="2">
    <source>
        <dbReference type="SAM" id="SignalP"/>
    </source>
</evidence>
<dbReference type="RefSeq" id="WP_120515101.1">
    <property type="nucleotide sequence ID" value="NZ_QXZY01000002.1"/>
</dbReference>
<dbReference type="Proteomes" id="UP000279089">
    <property type="component" value="Unassembled WGS sequence"/>
</dbReference>
<evidence type="ECO:0000313" key="4">
    <source>
        <dbReference type="EMBL" id="RPD42198.1"/>
    </source>
</evidence>
<dbReference type="InterPro" id="IPR050300">
    <property type="entry name" value="GDXG_lipolytic_enzyme"/>
</dbReference>
<dbReference type="InterPro" id="IPR049492">
    <property type="entry name" value="BD-FAE-like_dom"/>
</dbReference>
<evidence type="ECO:0000256" key="1">
    <source>
        <dbReference type="ARBA" id="ARBA00022801"/>
    </source>
</evidence>
<dbReference type="SUPFAM" id="SSF53474">
    <property type="entry name" value="alpha/beta-Hydrolases"/>
    <property type="match status" value="1"/>
</dbReference>
<organism evidence="4 5">
    <name type="scientific">Chitinophaga barathri</name>
    <dbReference type="NCBI Taxonomy" id="1647451"/>
    <lineage>
        <taxon>Bacteria</taxon>
        <taxon>Pseudomonadati</taxon>
        <taxon>Bacteroidota</taxon>
        <taxon>Chitinophagia</taxon>
        <taxon>Chitinophagales</taxon>
        <taxon>Chitinophagaceae</taxon>
        <taxon>Chitinophaga</taxon>
    </lineage>
</organism>
<dbReference type="GO" id="GO:0016787">
    <property type="term" value="F:hydrolase activity"/>
    <property type="evidence" value="ECO:0007669"/>
    <property type="project" value="UniProtKB-KW"/>
</dbReference>
<dbReference type="PANTHER" id="PTHR48081:SF9">
    <property type="entry name" value="CARBOXYLESTERASE"/>
    <property type="match status" value="1"/>
</dbReference>
<protein>
    <submittedName>
        <fullName evidence="4">Alpha/beta hydrolase</fullName>
    </submittedName>
</protein>
<dbReference type="AlphaFoldDB" id="A0A3N4MF31"/>
<comment type="caution">
    <text evidence="4">The sequence shown here is derived from an EMBL/GenBank/DDBJ whole genome shotgun (WGS) entry which is preliminary data.</text>
</comment>
<dbReference type="EMBL" id="RMBX01000003">
    <property type="protein sequence ID" value="RPD42198.1"/>
    <property type="molecule type" value="Genomic_DNA"/>
</dbReference>
<feature type="signal peptide" evidence="2">
    <location>
        <begin position="1"/>
        <end position="18"/>
    </location>
</feature>
<gene>
    <name evidence="4" type="ORF">EG028_08260</name>
</gene>
<dbReference type="OrthoDB" id="9777975at2"/>
<dbReference type="InterPro" id="IPR029058">
    <property type="entry name" value="AB_hydrolase_fold"/>
</dbReference>